<accession>A0A6A6HQI6</accession>
<feature type="region of interest" description="Disordered" evidence="1">
    <location>
        <begin position="133"/>
        <end position="153"/>
    </location>
</feature>
<feature type="compositionally biased region" description="Basic and acidic residues" evidence="1">
    <location>
        <begin position="177"/>
        <end position="190"/>
    </location>
</feature>
<dbReference type="GeneID" id="54584649"/>
<dbReference type="OrthoDB" id="3797698at2759"/>
<evidence type="ECO:0000256" key="1">
    <source>
        <dbReference type="SAM" id="MobiDB-lite"/>
    </source>
</evidence>
<evidence type="ECO:0000313" key="3">
    <source>
        <dbReference type="Proteomes" id="UP000800094"/>
    </source>
</evidence>
<feature type="compositionally biased region" description="Basic and acidic residues" evidence="1">
    <location>
        <begin position="133"/>
        <end position="143"/>
    </location>
</feature>
<protein>
    <submittedName>
        <fullName evidence="2">Uncharacterized protein</fullName>
    </submittedName>
</protein>
<dbReference type="AlphaFoldDB" id="A0A6A6HQI6"/>
<sequence length="271" mass="30365">MKPETIMKSFQATGEWPMDAEVVLKRFKTTTSEQDEALKLGEHGDGDSWIQLRKIFDAAVADKAKVEAKRLSQGIHSLQVNNALLHNENSGLQQALNTKRKHKTKRTTLDLQHRDEYHGGAVFWSPKKLREAREREATKRDEAEQLQLQKTHDRDLKAAAMLYKKKQAEAAKLARQHAAEERREAKKARAAELASDQALKKQQRDAATAQKSHDTSNTAKRKASHTAAKNSAKRRRVVGAASRVEAAPPPASPPPKISARGRQIRVPAKFK</sequence>
<evidence type="ECO:0000313" key="2">
    <source>
        <dbReference type="EMBL" id="KAF2240277.1"/>
    </source>
</evidence>
<feature type="region of interest" description="Disordered" evidence="1">
    <location>
        <begin position="167"/>
        <end position="271"/>
    </location>
</feature>
<name>A0A6A6HQI6_9PLEO</name>
<dbReference type="RefSeq" id="XP_033675281.1">
    <property type="nucleotide sequence ID" value="XM_033831319.1"/>
</dbReference>
<reference evidence="2" key="1">
    <citation type="journal article" date="2020" name="Stud. Mycol.">
        <title>101 Dothideomycetes genomes: a test case for predicting lifestyles and emergence of pathogens.</title>
        <authorList>
            <person name="Haridas S."/>
            <person name="Albert R."/>
            <person name="Binder M."/>
            <person name="Bloem J."/>
            <person name="Labutti K."/>
            <person name="Salamov A."/>
            <person name="Andreopoulos B."/>
            <person name="Baker S."/>
            <person name="Barry K."/>
            <person name="Bills G."/>
            <person name="Bluhm B."/>
            <person name="Cannon C."/>
            <person name="Castanera R."/>
            <person name="Culley D."/>
            <person name="Daum C."/>
            <person name="Ezra D."/>
            <person name="Gonzalez J."/>
            <person name="Henrissat B."/>
            <person name="Kuo A."/>
            <person name="Liang C."/>
            <person name="Lipzen A."/>
            <person name="Lutzoni F."/>
            <person name="Magnuson J."/>
            <person name="Mondo S."/>
            <person name="Nolan M."/>
            <person name="Ohm R."/>
            <person name="Pangilinan J."/>
            <person name="Park H.-J."/>
            <person name="Ramirez L."/>
            <person name="Alfaro M."/>
            <person name="Sun H."/>
            <person name="Tritt A."/>
            <person name="Yoshinaga Y."/>
            <person name="Zwiers L.-H."/>
            <person name="Turgeon B."/>
            <person name="Goodwin S."/>
            <person name="Spatafora J."/>
            <person name="Crous P."/>
            <person name="Grigoriev I."/>
        </authorList>
    </citation>
    <scope>NUCLEOTIDE SEQUENCE</scope>
    <source>
        <strain evidence="2">CBS 122368</strain>
    </source>
</reference>
<dbReference type="EMBL" id="ML987221">
    <property type="protein sequence ID" value="KAF2240277.1"/>
    <property type="molecule type" value="Genomic_DNA"/>
</dbReference>
<feature type="compositionally biased region" description="Pro residues" evidence="1">
    <location>
        <begin position="247"/>
        <end position="256"/>
    </location>
</feature>
<proteinExistence type="predicted"/>
<gene>
    <name evidence="2" type="ORF">BU26DRAFT_535985</name>
</gene>
<dbReference type="Proteomes" id="UP000800094">
    <property type="component" value="Unassembled WGS sequence"/>
</dbReference>
<organism evidence="2 3">
    <name type="scientific">Trematosphaeria pertusa</name>
    <dbReference type="NCBI Taxonomy" id="390896"/>
    <lineage>
        <taxon>Eukaryota</taxon>
        <taxon>Fungi</taxon>
        <taxon>Dikarya</taxon>
        <taxon>Ascomycota</taxon>
        <taxon>Pezizomycotina</taxon>
        <taxon>Dothideomycetes</taxon>
        <taxon>Pleosporomycetidae</taxon>
        <taxon>Pleosporales</taxon>
        <taxon>Massarineae</taxon>
        <taxon>Trematosphaeriaceae</taxon>
        <taxon>Trematosphaeria</taxon>
    </lineage>
</organism>
<keyword evidence="3" id="KW-1185">Reference proteome</keyword>